<feature type="transmembrane region" description="Helical" evidence="12">
    <location>
        <begin position="172"/>
        <end position="195"/>
    </location>
</feature>
<evidence type="ECO:0000256" key="5">
    <source>
        <dbReference type="ARBA" id="ARBA00022679"/>
    </source>
</evidence>
<dbReference type="InterPro" id="IPR001996">
    <property type="entry name" value="PTS_IIB_1"/>
</dbReference>
<dbReference type="GO" id="GO:0090563">
    <property type="term" value="F:protein-phosphocysteine-sugar phosphotransferase activity"/>
    <property type="evidence" value="ECO:0007669"/>
    <property type="project" value="TreeGrafter"/>
</dbReference>
<evidence type="ECO:0000256" key="12">
    <source>
        <dbReference type="SAM" id="Phobius"/>
    </source>
</evidence>
<feature type="transmembrane region" description="Helical" evidence="12">
    <location>
        <begin position="284"/>
        <end position="302"/>
    </location>
</feature>
<feature type="transmembrane region" description="Helical" evidence="12">
    <location>
        <begin position="332"/>
        <end position="356"/>
    </location>
</feature>
<dbReference type="InterPro" id="IPR018113">
    <property type="entry name" value="PTrfase_EIIB_Cys"/>
</dbReference>
<evidence type="ECO:0000256" key="9">
    <source>
        <dbReference type="ARBA" id="ARBA00022989"/>
    </source>
</evidence>
<dbReference type="GO" id="GO:0009401">
    <property type="term" value="P:phosphoenolpyruvate-dependent sugar phosphotransferase system"/>
    <property type="evidence" value="ECO:0007669"/>
    <property type="project" value="UniProtKB-KW"/>
</dbReference>
<evidence type="ECO:0000256" key="2">
    <source>
        <dbReference type="ARBA" id="ARBA00022448"/>
    </source>
</evidence>
<keyword evidence="9 12" id="KW-1133">Transmembrane helix</keyword>
<dbReference type="InterPro" id="IPR003352">
    <property type="entry name" value="PTS_EIIC"/>
</dbReference>
<evidence type="ECO:0000256" key="10">
    <source>
        <dbReference type="ARBA" id="ARBA00023136"/>
    </source>
</evidence>
<evidence type="ECO:0000256" key="1">
    <source>
        <dbReference type="ARBA" id="ARBA00004651"/>
    </source>
</evidence>
<dbReference type="InterPro" id="IPR050429">
    <property type="entry name" value="PTS_Glucose_EIICBA"/>
</dbReference>
<evidence type="ECO:0000313" key="16">
    <source>
        <dbReference type="Proteomes" id="UP000029278"/>
    </source>
</evidence>
<evidence type="ECO:0000256" key="3">
    <source>
        <dbReference type="ARBA" id="ARBA00022475"/>
    </source>
</evidence>
<dbReference type="SUPFAM" id="SSF55604">
    <property type="entry name" value="Glucose permease domain IIB"/>
    <property type="match status" value="1"/>
</dbReference>
<dbReference type="HOGENOM" id="CLU_012312_1_0_9"/>
<dbReference type="Gene3D" id="3.30.1360.60">
    <property type="entry name" value="Glucose permease domain IIB"/>
    <property type="match status" value="1"/>
</dbReference>
<keyword evidence="6" id="KW-0598">Phosphotransferase system</keyword>
<keyword evidence="3" id="KW-1003">Cell membrane</keyword>
<dbReference type="EC" id="2.7.1.69" evidence="15"/>
<dbReference type="Pfam" id="PF02378">
    <property type="entry name" value="PTS_EIIC"/>
    <property type="match status" value="1"/>
</dbReference>
<keyword evidence="10 12" id="KW-0472">Membrane</keyword>
<evidence type="ECO:0000256" key="8">
    <source>
        <dbReference type="ARBA" id="ARBA00022777"/>
    </source>
</evidence>
<feature type="domain" description="PTS EIIC type-1" evidence="14">
    <location>
        <begin position="2"/>
        <end position="422"/>
    </location>
</feature>
<dbReference type="InterPro" id="IPR036878">
    <property type="entry name" value="Glu_permease_IIB"/>
</dbReference>
<evidence type="ECO:0000259" key="13">
    <source>
        <dbReference type="PROSITE" id="PS51098"/>
    </source>
</evidence>
<evidence type="ECO:0000256" key="7">
    <source>
        <dbReference type="ARBA" id="ARBA00022692"/>
    </source>
</evidence>
<keyword evidence="2" id="KW-0813">Transport</keyword>
<evidence type="ECO:0000256" key="4">
    <source>
        <dbReference type="ARBA" id="ARBA00022597"/>
    </source>
</evidence>
<dbReference type="STRING" id="44252.DJ90_5054"/>
<evidence type="ECO:0000259" key="14">
    <source>
        <dbReference type="PROSITE" id="PS51103"/>
    </source>
</evidence>
<feature type="active site" description="Phosphocysteine intermediate; for EIIB activity" evidence="11">
    <location>
        <position position="466"/>
    </location>
</feature>
<evidence type="ECO:0000313" key="15">
    <source>
        <dbReference type="EMBL" id="KFN08560.1"/>
    </source>
</evidence>
<proteinExistence type="predicted"/>
<protein>
    <submittedName>
        <fullName evidence="15">PTS system, glucose-like IIB component domain protein</fullName>
        <ecNumber evidence="15">2.7.1.69</ecNumber>
    </submittedName>
</protein>
<feature type="transmembrane region" description="Helical" evidence="12">
    <location>
        <begin position="90"/>
        <end position="109"/>
    </location>
</feature>
<accession>A0A090ZEB6</accession>
<comment type="caution">
    <text evidence="15">The sequence shown here is derived from an EMBL/GenBank/DDBJ whole genome shotgun (WGS) entry which is preliminary data.</text>
</comment>
<feature type="transmembrane region" description="Helical" evidence="12">
    <location>
        <begin position="60"/>
        <end position="83"/>
    </location>
</feature>
<dbReference type="OrthoDB" id="9764327at2"/>
<dbReference type="NCBIfam" id="TIGR00826">
    <property type="entry name" value="EIIB_glc"/>
    <property type="match status" value="1"/>
</dbReference>
<evidence type="ECO:0000256" key="11">
    <source>
        <dbReference type="PROSITE-ProRule" id="PRU00421"/>
    </source>
</evidence>
<dbReference type="GO" id="GO:0005886">
    <property type="term" value="C:plasma membrane"/>
    <property type="evidence" value="ECO:0007669"/>
    <property type="project" value="UniProtKB-SubCell"/>
</dbReference>
<dbReference type="Pfam" id="PF00367">
    <property type="entry name" value="PTS_EIIB"/>
    <property type="match status" value="1"/>
</dbReference>
<keyword evidence="7 12" id="KW-0812">Transmembrane</keyword>
<keyword evidence="4" id="KW-0762">Sugar transport</keyword>
<organism evidence="15 16">
    <name type="scientific">Paenibacillus macerans</name>
    <name type="common">Bacillus macerans</name>
    <dbReference type="NCBI Taxonomy" id="44252"/>
    <lineage>
        <taxon>Bacteria</taxon>
        <taxon>Bacillati</taxon>
        <taxon>Bacillota</taxon>
        <taxon>Bacilli</taxon>
        <taxon>Bacillales</taxon>
        <taxon>Paenibacillaceae</taxon>
        <taxon>Paenibacillus</taxon>
    </lineage>
</organism>
<keyword evidence="5 15" id="KW-0808">Transferase</keyword>
<evidence type="ECO:0000256" key="6">
    <source>
        <dbReference type="ARBA" id="ARBA00022683"/>
    </source>
</evidence>
<dbReference type="EMBL" id="JMQA01000028">
    <property type="protein sequence ID" value="KFN08560.1"/>
    <property type="molecule type" value="Genomic_DNA"/>
</dbReference>
<keyword evidence="8" id="KW-0418">Kinase</keyword>
<dbReference type="PATRIC" id="fig|44252.3.peg.3064"/>
<dbReference type="PROSITE" id="PS51098">
    <property type="entry name" value="PTS_EIIB_TYPE_1"/>
    <property type="match status" value="1"/>
</dbReference>
<dbReference type="Proteomes" id="UP000029278">
    <property type="component" value="Unassembled WGS sequence"/>
</dbReference>
<dbReference type="RefSeq" id="WP_036623971.1">
    <property type="nucleotide sequence ID" value="NZ_BGML01000001.1"/>
</dbReference>
<comment type="subcellular location">
    <subcellularLocation>
        <location evidence="1">Cell membrane</location>
        <topology evidence="1">Multi-pass membrane protein</topology>
    </subcellularLocation>
</comment>
<dbReference type="AlphaFoldDB" id="A0A090ZEB6"/>
<gene>
    <name evidence="15" type="ORF">DJ90_5054</name>
</gene>
<feature type="transmembrane region" description="Helical" evidence="12">
    <location>
        <begin position="388"/>
        <end position="410"/>
    </location>
</feature>
<dbReference type="GO" id="GO:0016301">
    <property type="term" value="F:kinase activity"/>
    <property type="evidence" value="ECO:0007669"/>
    <property type="project" value="UniProtKB-KW"/>
</dbReference>
<sequence length="522" mass="55834">MKRYFEKAQKFGKSFMLPIAVLPAAGLLLGIGGALSNPNTISSYPLLQIIWLQQIFTVMSSAGSIVFDNLALIFAIGVAVGMARADKGTAGLAAGLSYLVMNASIHAMLINTGKLAADNLAGAGQGMVLGIQTLQTGVLGGIVVGLVTAWLHNRYNKIELPQFLGFFGGSRFIPIVSSFAAIFIGIALFLVWPTIQTGIASLGSLVDKTGYIGTLFYGFFLRMLGPLGLHHIFYLPFWQTGLGGTMEVAGKVYEGTQNIFFAQLGDPATGKYFIGTSRFMSGRFITMMFGLLGAALAIYHTAKPERKKVVGGLMLSAALTSFLTGITEPLEFSFLFVAPVLYVIHAAFDGFAFMLAHIFEITIGQTFSGGLIDFILFGILQGNGKTNWILVPIIGVIWFLLYYFTFRILIVKLNLKTLGREDEAVADSEAAAPGNGGTSSPPGESRSAAILKALGGTENITDLDCCATRLRVTVIDKDKVQKDAFAATGAKGVVFVGNGVQVIYGPQVTVIKNEIEEYLETE</sequence>
<dbReference type="PROSITE" id="PS01035">
    <property type="entry name" value="PTS_EIIB_TYPE_1_CYS"/>
    <property type="match status" value="1"/>
</dbReference>
<dbReference type="PANTHER" id="PTHR30009">
    <property type="entry name" value="CYTOCHROME C-TYPE SYNTHESIS PROTEIN AND PTS TRANSMEMBRANE COMPONENT"/>
    <property type="match status" value="1"/>
</dbReference>
<dbReference type="PANTHER" id="PTHR30009:SF24">
    <property type="entry name" value="PTS SYSTEM, IIBC COMPONENT"/>
    <property type="match status" value="1"/>
</dbReference>
<dbReference type="CDD" id="cd00212">
    <property type="entry name" value="PTS_IIB_glc"/>
    <property type="match status" value="1"/>
</dbReference>
<feature type="transmembrane region" description="Helical" evidence="12">
    <location>
        <begin position="363"/>
        <end position="382"/>
    </location>
</feature>
<dbReference type="InterPro" id="IPR013013">
    <property type="entry name" value="PTS_EIIC_1"/>
</dbReference>
<feature type="transmembrane region" description="Helical" evidence="12">
    <location>
        <begin position="129"/>
        <end position="151"/>
    </location>
</feature>
<dbReference type="GeneID" id="77008008"/>
<reference evidence="15 16" key="1">
    <citation type="submission" date="2014-04" db="EMBL/GenBank/DDBJ databases">
        <authorList>
            <person name="Bishop-Lilly K.A."/>
            <person name="Broomall S.M."/>
            <person name="Chain P.S."/>
            <person name="Chertkov O."/>
            <person name="Coyne S.R."/>
            <person name="Daligault H.E."/>
            <person name="Davenport K.W."/>
            <person name="Erkkila T."/>
            <person name="Frey K.G."/>
            <person name="Gibbons H.S."/>
            <person name="Gu W."/>
            <person name="Jaissle J."/>
            <person name="Johnson S.L."/>
            <person name="Koroleva G.I."/>
            <person name="Ladner J.T."/>
            <person name="Lo C.-C."/>
            <person name="Minogue T.D."/>
            <person name="Munk C."/>
            <person name="Palacios G.F."/>
            <person name="Redden C.L."/>
            <person name="Rosenzweig C.N."/>
            <person name="Scholz M.B."/>
            <person name="Teshima H."/>
            <person name="Xu Y."/>
        </authorList>
    </citation>
    <scope>NUCLEOTIDE SEQUENCE [LARGE SCALE GENOMIC DNA]</scope>
    <source>
        <strain evidence="15 16">8244</strain>
    </source>
</reference>
<name>A0A090ZEB6_PAEMA</name>
<dbReference type="GO" id="GO:0008982">
    <property type="term" value="F:protein-N(PI)-phosphohistidine-sugar phosphotransferase activity"/>
    <property type="evidence" value="ECO:0007669"/>
    <property type="project" value="InterPro"/>
</dbReference>
<keyword evidence="16" id="KW-1185">Reference proteome</keyword>
<dbReference type="PROSITE" id="PS51103">
    <property type="entry name" value="PTS_EIIC_TYPE_1"/>
    <property type="match status" value="1"/>
</dbReference>
<feature type="domain" description="PTS EIIB type-1" evidence="13">
    <location>
        <begin position="444"/>
        <end position="522"/>
    </location>
</feature>